<protein>
    <submittedName>
        <fullName evidence="9">Uncharacterized protein</fullName>
    </submittedName>
</protein>
<dbReference type="GO" id="GO:0031419">
    <property type="term" value="F:cobalamin binding"/>
    <property type="evidence" value="ECO:0007669"/>
    <property type="project" value="InterPro"/>
</dbReference>
<evidence type="ECO:0000259" key="8">
    <source>
        <dbReference type="PROSITE" id="PS51918"/>
    </source>
</evidence>
<dbReference type="Gene3D" id="3.20.20.70">
    <property type="entry name" value="Aldolase class I"/>
    <property type="match status" value="1"/>
</dbReference>
<evidence type="ECO:0000313" key="9">
    <source>
        <dbReference type="EMBL" id="GEB54873.1"/>
    </source>
</evidence>
<dbReference type="GO" id="GO:0046872">
    <property type="term" value="F:metal ion binding"/>
    <property type="evidence" value="ECO:0007669"/>
    <property type="project" value="UniProtKB-KW"/>
</dbReference>
<gene>
    <name evidence="9" type="ORF">SGA01_04780</name>
</gene>
<dbReference type="InterPro" id="IPR013785">
    <property type="entry name" value="Aldolase_TIM"/>
</dbReference>
<dbReference type="PANTHER" id="PTHR43409:SF7">
    <property type="entry name" value="BLL1977 PROTEIN"/>
    <property type="match status" value="1"/>
</dbReference>
<feature type="compositionally biased region" description="Basic and acidic residues" evidence="6">
    <location>
        <begin position="38"/>
        <end position="55"/>
    </location>
</feature>
<dbReference type="NCBIfam" id="TIGR03975">
    <property type="entry name" value="rSAM_ocin_1"/>
    <property type="match status" value="1"/>
</dbReference>
<dbReference type="SMART" id="SM00729">
    <property type="entry name" value="Elp3"/>
    <property type="match status" value="1"/>
</dbReference>
<evidence type="ECO:0000256" key="6">
    <source>
        <dbReference type="SAM" id="MobiDB-lite"/>
    </source>
</evidence>
<dbReference type="PROSITE" id="PS51332">
    <property type="entry name" value="B12_BINDING"/>
    <property type="match status" value="1"/>
</dbReference>
<keyword evidence="10" id="KW-1185">Reference proteome</keyword>
<dbReference type="Gene3D" id="3.40.50.280">
    <property type="entry name" value="Cobalamin-binding domain"/>
    <property type="match status" value="1"/>
</dbReference>
<dbReference type="AlphaFoldDB" id="A0A4Y3RDY9"/>
<feature type="region of interest" description="Disordered" evidence="6">
    <location>
        <begin position="38"/>
        <end position="60"/>
    </location>
</feature>
<evidence type="ECO:0000313" key="10">
    <source>
        <dbReference type="Proteomes" id="UP000315226"/>
    </source>
</evidence>
<keyword evidence="5" id="KW-0411">Iron-sulfur</keyword>
<evidence type="ECO:0000259" key="7">
    <source>
        <dbReference type="PROSITE" id="PS51332"/>
    </source>
</evidence>
<dbReference type="InterPro" id="IPR006158">
    <property type="entry name" value="Cobalamin-bd"/>
</dbReference>
<dbReference type="InterPro" id="IPR051198">
    <property type="entry name" value="BchE-like"/>
</dbReference>
<evidence type="ECO:0000256" key="4">
    <source>
        <dbReference type="ARBA" id="ARBA00023004"/>
    </source>
</evidence>
<dbReference type="GO" id="GO:0003824">
    <property type="term" value="F:catalytic activity"/>
    <property type="evidence" value="ECO:0007669"/>
    <property type="project" value="InterPro"/>
</dbReference>
<dbReference type="GO" id="GO:0051536">
    <property type="term" value="F:iron-sulfur cluster binding"/>
    <property type="evidence" value="ECO:0007669"/>
    <property type="project" value="UniProtKB-KW"/>
</dbReference>
<comment type="cofactor">
    <cofactor evidence="1">
        <name>[4Fe-4S] cluster</name>
        <dbReference type="ChEBI" id="CHEBI:49883"/>
    </cofactor>
</comment>
<dbReference type="SFLD" id="SFLDF00324">
    <property type="entry name" value="bacteriocin_maturation"/>
    <property type="match status" value="1"/>
</dbReference>
<dbReference type="PANTHER" id="PTHR43409">
    <property type="entry name" value="ANAEROBIC MAGNESIUM-PROTOPORPHYRIN IX MONOMETHYL ESTER CYCLASE-RELATED"/>
    <property type="match status" value="1"/>
</dbReference>
<reference evidence="9 10" key="1">
    <citation type="submission" date="2019-06" db="EMBL/GenBank/DDBJ databases">
        <title>Whole genome shotgun sequence of Streptomyces gardneri NBRC 12865.</title>
        <authorList>
            <person name="Hosoyama A."/>
            <person name="Uohara A."/>
            <person name="Ohji S."/>
            <person name="Ichikawa N."/>
        </authorList>
    </citation>
    <scope>NUCLEOTIDE SEQUENCE [LARGE SCALE GENOMIC DNA]</scope>
    <source>
        <strain evidence="9 10">NBRC 12865</strain>
    </source>
</reference>
<dbReference type="Pfam" id="PF04055">
    <property type="entry name" value="Radical_SAM"/>
    <property type="match status" value="1"/>
</dbReference>
<dbReference type="InterPro" id="IPR023984">
    <property type="entry name" value="rSAM_ocin_1"/>
</dbReference>
<evidence type="ECO:0000256" key="5">
    <source>
        <dbReference type="ARBA" id="ARBA00023014"/>
    </source>
</evidence>
<dbReference type="SFLD" id="SFLDG01082">
    <property type="entry name" value="B12-binding_domain_containing"/>
    <property type="match status" value="1"/>
</dbReference>
<keyword evidence="3" id="KW-0479">Metal-binding</keyword>
<sequence>MIVREEPVVDGSDPDRSDPVRLQLLRLLFTLADTEKARRAKEDPLPPTAGDHDAARSTTAGGLGAAVTASMAALGNAELEREHRRLARCFLQEVDRLIAGSGSLPGQRVDFPGLAAREAQTKGTDTTGARVALVSLPWMSPTLPSIQLATLASALRQEGVATDVHEMYVDYAARIGLNLYNVLGNLLGPLPEWIFSQHYYGPEHGDHLTDMLEQRPLGVGFPWPELADTILAALAPVTEEYLADLVDEVDWSAYDVVGFSLTISQLGASMAFARRLKRAYPSLRIVFGGSQCAGPMGSTIMRICPYVDAVVHVEGEQVLGELVRRFRDGRSLSGLAGVSRRTEDGEVVTAPAAELVVAGSRKLDLDYDAYFHRLARLGLTEKMNPWLPFESSRGCWYGQKVQCTFCGLHDIMDFRAWDADVVLAQLESLQKRYGVGRFYSMDLIMPREYLRNLLPEIAARGHDWMFFYEIKANMRRSELETLAAAGVRWVQPGIESLDADLLSLMRKGVKPYQNVQLLKWCQELGIYCGWNLLFGLPGEGQASYTRMAELIPKLTHLQPPSGGGRFQLHRFSPYFEQPEAHGVRWEGAHRMFAYAFPVDQADLDQLVYLHDFTLDPSLGAPVDTSEVEAAVVEWRRANQAGARLDFIERPDEEGVIVDHRDVESPPVRYPLDRSGSALYRHLDAGVAERLLAEKFRDEDRDAFEALGGASGLAELVEQWLSDGLVIRIDGKILAVALRASRMAERNPEPVEALVGTVPEAPLDTRTAVMA</sequence>
<dbReference type="EMBL" id="BJMN01000004">
    <property type="protein sequence ID" value="GEB54873.1"/>
    <property type="molecule type" value="Genomic_DNA"/>
</dbReference>
<feature type="domain" description="Radical SAM core" evidence="8">
    <location>
        <begin position="381"/>
        <end position="595"/>
    </location>
</feature>
<dbReference type="InterPro" id="IPR058240">
    <property type="entry name" value="rSAM_sf"/>
</dbReference>
<proteinExistence type="predicted"/>
<dbReference type="Proteomes" id="UP000315226">
    <property type="component" value="Unassembled WGS sequence"/>
</dbReference>
<keyword evidence="2" id="KW-0949">S-adenosyl-L-methionine</keyword>
<dbReference type="SUPFAM" id="SSF102114">
    <property type="entry name" value="Radical SAM enzymes"/>
    <property type="match status" value="1"/>
</dbReference>
<name>A0A4Y3RDY9_9ACTN</name>
<dbReference type="GO" id="GO:0005829">
    <property type="term" value="C:cytosol"/>
    <property type="evidence" value="ECO:0007669"/>
    <property type="project" value="TreeGrafter"/>
</dbReference>
<dbReference type="SFLD" id="SFLDS00029">
    <property type="entry name" value="Radical_SAM"/>
    <property type="match status" value="1"/>
</dbReference>
<feature type="domain" description="B12-binding" evidence="7">
    <location>
        <begin position="243"/>
        <end position="333"/>
    </location>
</feature>
<evidence type="ECO:0000256" key="1">
    <source>
        <dbReference type="ARBA" id="ARBA00001966"/>
    </source>
</evidence>
<evidence type="ECO:0000256" key="3">
    <source>
        <dbReference type="ARBA" id="ARBA00022723"/>
    </source>
</evidence>
<evidence type="ECO:0000256" key="2">
    <source>
        <dbReference type="ARBA" id="ARBA00022691"/>
    </source>
</evidence>
<organism evidence="9 10">
    <name type="scientific">Streptomyces gardneri</name>
    <dbReference type="NCBI Taxonomy" id="66892"/>
    <lineage>
        <taxon>Bacteria</taxon>
        <taxon>Bacillati</taxon>
        <taxon>Actinomycetota</taxon>
        <taxon>Actinomycetes</taxon>
        <taxon>Kitasatosporales</taxon>
        <taxon>Streptomycetaceae</taxon>
        <taxon>Streptomyces</taxon>
    </lineage>
</organism>
<keyword evidence="4" id="KW-0408">Iron</keyword>
<dbReference type="InterPro" id="IPR006638">
    <property type="entry name" value="Elp3/MiaA/NifB-like_rSAM"/>
</dbReference>
<dbReference type="PROSITE" id="PS51918">
    <property type="entry name" value="RADICAL_SAM"/>
    <property type="match status" value="1"/>
</dbReference>
<dbReference type="InterPro" id="IPR007197">
    <property type="entry name" value="rSAM"/>
</dbReference>
<comment type="caution">
    <text evidence="9">The sequence shown here is derived from an EMBL/GenBank/DDBJ whole genome shotgun (WGS) entry which is preliminary data.</text>
</comment>
<accession>A0A4Y3RDY9</accession>